<dbReference type="SFLD" id="SFLDS00029">
    <property type="entry name" value="Radical_SAM"/>
    <property type="match status" value="1"/>
</dbReference>
<dbReference type="InterPro" id="IPR007197">
    <property type="entry name" value="rSAM"/>
</dbReference>
<evidence type="ECO:0000256" key="5">
    <source>
        <dbReference type="ARBA" id="ARBA00023014"/>
    </source>
</evidence>
<dbReference type="InterPro" id="IPR058240">
    <property type="entry name" value="rSAM_sf"/>
</dbReference>
<evidence type="ECO:0000259" key="6">
    <source>
        <dbReference type="PROSITE" id="PS51918"/>
    </source>
</evidence>
<organism evidence="7">
    <name type="scientific">Candidatus Kentrum sp. DK</name>
    <dbReference type="NCBI Taxonomy" id="2126562"/>
    <lineage>
        <taxon>Bacteria</taxon>
        <taxon>Pseudomonadati</taxon>
        <taxon>Pseudomonadota</taxon>
        <taxon>Gammaproteobacteria</taxon>
        <taxon>Candidatus Kentrum</taxon>
    </lineage>
</organism>
<dbReference type="SMART" id="SM00729">
    <property type="entry name" value="Elp3"/>
    <property type="match status" value="1"/>
</dbReference>
<dbReference type="InterPro" id="IPR051198">
    <property type="entry name" value="BchE-like"/>
</dbReference>
<reference evidence="7" key="1">
    <citation type="submission" date="2019-02" db="EMBL/GenBank/DDBJ databases">
        <authorList>
            <person name="Gruber-Vodicka R. H."/>
            <person name="Seah K. B. B."/>
        </authorList>
    </citation>
    <scope>NUCLEOTIDE SEQUENCE</scope>
    <source>
        <strain evidence="7">BECK_DK161</strain>
    </source>
</reference>
<dbReference type="PANTHER" id="PTHR43409">
    <property type="entry name" value="ANAEROBIC MAGNESIUM-PROTOPORPHYRIN IX MONOMETHYL ESTER CYCLASE-RELATED"/>
    <property type="match status" value="1"/>
</dbReference>
<feature type="domain" description="Radical SAM core" evidence="6">
    <location>
        <begin position="195"/>
        <end position="423"/>
    </location>
</feature>
<keyword evidence="5" id="KW-0411">Iron-sulfur</keyword>
<sequence>MTHTPSKFHLILIKPTHYDDDGYPIRWRHNWIASNALACLHALAMDCRDRAVLGHETEIIVHTMDEISQVVPTRRLLRQVAGDGNAALVCLVGVQSNQFPRAMDIATPFLDADLPVIVGGIHVSGCIAMLKELPDDLREAKARGIRFFAGEAEQGRFEQVVRDAHAGRLPPIYNFLDDPPEITGQPTPLLPGTVLERSGWHNMSIFDMGRGCPFVCSFCTIINVHGRKSRFRSPDDLERIILENHRMGIHQFFITDDNLARNRNWEALFDRLIALRKGHGIPLRFQIQVDVQVHRVPGFIDKAVRAGVDQVFLGLESVNPENLAGAGKKQNKVGEYRKMMLAWKRHPVVLIGAYMIGFPNDTAESIRRDIEFLKRELPLDLVYFTVVQPLPGSQDHQRLYEAGASMDTDMNRYDTTQPVMDHPKMTREELRAAYLDAWRRFYTPEHMATILRRMFALGSNKKLTTANRLHWFSYFYPHMGVHPIDGGDHPIRKRRDRRPTFPRENPLVFYPRNLLRVARNIITAHFLLYRIRSLMRRIRRDPATADYRDIAIREALDNK</sequence>
<keyword evidence="3" id="KW-0479">Metal-binding</keyword>
<evidence type="ECO:0000256" key="3">
    <source>
        <dbReference type="ARBA" id="ARBA00022723"/>
    </source>
</evidence>
<keyword evidence="4" id="KW-0408">Iron</keyword>
<dbReference type="SUPFAM" id="SSF102114">
    <property type="entry name" value="Radical SAM enzymes"/>
    <property type="match status" value="1"/>
</dbReference>
<dbReference type="InterPro" id="IPR023404">
    <property type="entry name" value="rSAM_horseshoe"/>
</dbReference>
<dbReference type="GO" id="GO:0005829">
    <property type="term" value="C:cytosol"/>
    <property type="evidence" value="ECO:0007669"/>
    <property type="project" value="TreeGrafter"/>
</dbReference>
<proteinExistence type="predicted"/>
<dbReference type="GO" id="GO:0046872">
    <property type="term" value="F:metal ion binding"/>
    <property type="evidence" value="ECO:0007669"/>
    <property type="project" value="UniProtKB-KW"/>
</dbReference>
<dbReference type="CDD" id="cd01335">
    <property type="entry name" value="Radical_SAM"/>
    <property type="match status" value="1"/>
</dbReference>
<evidence type="ECO:0000256" key="2">
    <source>
        <dbReference type="ARBA" id="ARBA00022691"/>
    </source>
</evidence>
<comment type="cofactor">
    <cofactor evidence="1">
        <name>[4Fe-4S] cluster</name>
        <dbReference type="ChEBI" id="CHEBI:49883"/>
    </cofactor>
</comment>
<dbReference type="Gene3D" id="3.80.30.20">
    <property type="entry name" value="tm_1862 like domain"/>
    <property type="match status" value="1"/>
</dbReference>
<keyword evidence="2" id="KW-0949">S-adenosyl-L-methionine</keyword>
<evidence type="ECO:0000313" key="7">
    <source>
        <dbReference type="EMBL" id="VFJ45178.1"/>
    </source>
</evidence>
<dbReference type="InterPro" id="IPR006638">
    <property type="entry name" value="Elp3/MiaA/NifB-like_rSAM"/>
</dbReference>
<dbReference type="GO" id="GO:0051536">
    <property type="term" value="F:iron-sulfur cluster binding"/>
    <property type="evidence" value="ECO:0007669"/>
    <property type="project" value="UniProtKB-KW"/>
</dbReference>
<dbReference type="EMBL" id="CAADEY010000010">
    <property type="protein sequence ID" value="VFJ45178.1"/>
    <property type="molecule type" value="Genomic_DNA"/>
</dbReference>
<dbReference type="GO" id="GO:0003824">
    <property type="term" value="F:catalytic activity"/>
    <property type="evidence" value="ECO:0007669"/>
    <property type="project" value="InterPro"/>
</dbReference>
<dbReference type="PANTHER" id="PTHR43409:SF7">
    <property type="entry name" value="BLL1977 PROTEIN"/>
    <property type="match status" value="1"/>
</dbReference>
<evidence type="ECO:0000256" key="4">
    <source>
        <dbReference type="ARBA" id="ARBA00023004"/>
    </source>
</evidence>
<name>A0A450S0L8_9GAMM</name>
<dbReference type="SFLD" id="SFLDG01082">
    <property type="entry name" value="B12-binding_domain_containing"/>
    <property type="match status" value="1"/>
</dbReference>
<gene>
    <name evidence="7" type="ORF">BECKDK2373C_GA0170839_101050</name>
</gene>
<dbReference type="AlphaFoldDB" id="A0A450S0L8"/>
<evidence type="ECO:0000256" key="1">
    <source>
        <dbReference type="ARBA" id="ARBA00001966"/>
    </source>
</evidence>
<dbReference type="PROSITE" id="PS51918">
    <property type="entry name" value="RADICAL_SAM"/>
    <property type="match status" value="1"/>
</dbReference>
<dbReference type="Pfam" id="PF04055">
    <property type="entry name" value="Radical_SAM"/>
    <property type="match status" value="1"/>
</dbReference>
<accession>A0A450S0L8</accession>
<protein>
    <submittedName>
        <fullName evidence="7">Radical SAM superfamily enzyme YgiQ, UPF0313 family</fullName>
    </submittedName>
</protein>